<sequence>MSGTSSSRGGSGSSGSISASFLGLKAELERSKASSSSSSSSSSKRKASTSSKTDDLDSYRSKKKLSSAFLDPSASKKIKRSASAGGSKGKKSSITNDSSDGRKEPSTSQLETIRANMERKARIYDQLQAGKYAGFTTAELKEGSIDWDRKRSEPRPASPTRTPSPLPSGIEDDEPEIEWQDEFGRTRHSRLSSIPREFLPTQYGGDLTSQEENEQDNAIYGPSTSFPVYNPDLHRSRRAQEKQVEKHLDPDFDPRHRGAGFYRFSKEEGVRQRQLDQLAEMRQETLRQRQGGWMETVERCEGGRTGRMLREAGWSGRRKASAS</sequence>
<dbReference type="GO" id="GO:0005634">
    <property type="term" value="C:nucleus"/>
    <property type="evidence" value="ECO:0007669"/>
    <property type="project" value="TreeGrafter"/>
</dbReference>
<keyword evidence="5" id="KW-1185">Reference proteome</keyword>
<protein>
    <submittedName>
        <fullName evidence="4">Uncharacterized protein</fullName>
    </submittedName>
</protein>
<evidence type="ECO:0000313" key="4">
    <source>
        <dbReference type="EMBL" id="CDW99340.1"/>
    </source>
</evidence>
<evidence type="ECO:0000313" key="3">
    <source>
        <dbReference type="EMBL" id="CDU26236.1"/>
    </source>
</evidence>
<dbReference type="Proteomes" id="UP000242770">
    <property type="component" value="Unassembled WGS sequence"/>
</dbReference>
<dbReference type="InterPro" id="IPR025066">
    <property type="entry name" value="CCDC174-like"/>
</dbReference>
<feature type="compositionally biased region" description="Basic and acidic residues" evidence="2">
    <location>
        <begin position="142"/>
        <end position="154"/>
    </location>
</feature>
<feature type="compositionally biased region" description="Low complexity" evidence="2">
    <location>
        <begin position="33"/>
        <end position="42"/>
    </location>
</feature>
<proteinExistence type="predicted"/>
<gene>
    <name evidence="4" type="primary">SSCI74870.1</name>
    <name evidence="3" type="ORF">SPSC_06430</name>
</gene>
<dbReference type="PANTHER" id="PTHR15885">
    <property type="entry name" value="COILED-COIL DOMAIN-CONTAINING PROTEIN 174"/>
    <property type="match status" value="1"/>
</dbReference>
<evidence type="ECO:0000256" key="2">
    <source>
        <dbReference type="SAM" id="MobiDB-lite"/>
    </source>
</evidence>
<evidence type="ECO:0000256" key="1">
    <source>
        <dbReference type="ARBA" id="ARBA00023054"/>
    </source>
</evidence>
<dbReference type="PANTHER" id="PTHR15885:SF1">
    <property type="entry name" value="COILED-COIL DOMAIN-CONTAINING PROTEIN 174"/>
    <property type="match status" value="1"/>
</dbReference>
<dbReference type="STRING" id="49012.A0A0F7SD32"/>
<name>A0A0F7SD32_9BASI</name>
<organism evidence="4 5">
    <name type="scientific">Sporisorium scitamineum</name>
    <dbReference type="NCBI Taxonomy" id="49012"/>
    <lineage>
        <taxon>Eukaryota</taxon>
        <taxon>Fungi</taxon>
        <taxon>Dikarya</taxon>
        <taxon>Basidiomycota</taxon>
        <taxon>Ustilaginomycotina</taxon>
        <taxon>Ustilaginomycetes</taxon>
        <taxon>Ustilaginales</taxon>
        <taxon>Ustilaginaceae</taxon>
        <taxon>Sporisorium</taxon>
    </lineage>
</organism>
<feature type="region of interest" description="Disordered" evidence="2">
    <location>
        <begin position="142"/>
        <end position="259"/>
    </location>
</feature>
<dbReference type="EMBL" id="CCFA01004570">
    <property type="protein sequence ID" value="CDW99340.1"/>
    <property type="molecule type" value="Genomic_DNA"/>
</dbReference>
<dbReference type="EMBL" id="LK056694">
    <property type="protein sequence ID" value="CDU26236.1"/>
    <property type="molecule type" value="Genomic_DNA"/>
</dbReference>
<evidence type="ECO:0000313" key="5">
    <source>
        <dbReference type="Proteomes" id="UP000242770"/>
    </source>
</evidence>
<feature type="compositionally biased region" description="Basic and acidic residues" evidence="2">
    <location>
        <begin position="232"/>
        <end position="256"/>
    </location>
</feature>
<reference evidence="3" key="2">
    <citation type="submission" date="2014-06" db="EMBL/GenBank/DDBJ databases">
        <authorList>
            <person name="Ju J."/>
            <person name="Zhang J."/>
        </authorList>
    </citation>
    <scope>NUCLEOTIDE SEQUENCE</scope>
    <source>
        <strain evidence="3">SscI8</strain>
    </source>
</reference>
<feature type="compositionally biased region" description="Acidic residues" evidence="2">
    <location>
        <begin position="170"/>
        <end position="181"/>
    </location>
</feature>
<dbReference type="AlphaFoldDB" id="A0A0F7SD32"/>
<dbReference type="OrthoDB" id="333551at2759"/>
<feature type="region of interest" description="Disordered" evidence="2">
    <location>
        <begin position="28"/>
        <end position="114"/>
    </location>
</feature>
<dbReference type="Pfam" id="PF13300">
    <property type="entry name" value="DUF4078"/>
    <property type="match status" value="1"/>
</dbReference>
<keyword evidence="1" id="KW-0175">Coiled coil</keyword>
<reference evidence="5" key="1">
    <citation type="submission" date="2014-06" db="EMBL/GenBank/DDBJ databases">
        <authorList>
            <person name="Berkman P.J."/>
        </authorList>
    </citation>
    <scope>NUCLEOTIDE SEQUENCE [LARGE SCALE GENOMIC DNA]</scope>
</reference>
<reference evidence="4" key="3">
    <citation type="submission" date="2014-06" db="EMBL/GenBank/DDBJ databases">
        <authorList>
            <person name="Berkman J.Paul."/>
        </authorList>
    </citation>
    <scope>NUCLEOTIDE SEQUENCE [LARGE SCALE GENOMIC DNA]</scope>
</reference>
<accession>A0A0F7SD32</accession>